<dbReference type="AlphaFoldDB" id="A0AAN9JN55"/>
<name>A0AAN9JN55_CLITE</name>
<comment type="caution">
    <text evidence="1">The sequence shown here is derived from an EMBL/GenBank/DDBJ whole genome shotgun (WGS) entry which is preliminary data.</text>
</comment>
<reference evidence="1 2" key="1">
    <citation type="submission" date="2024-01" db="EMBL/GenBank/DDBJ databases">
        <title>The genomes of 5 underutilized Papilionoideae crops provide insights into root nodulation and disease resistance.</title>
        <authorList>
            <person name="Yuan L."/>
        </authorList>
    </citation>
    <scope>NUCLEOTIDE SEQUENCE [LARGE SCALE GENOMIC DNA]</scope>
    <source>
        <strain evidence="1">LY-2023</strain>
        <tissue evidence="1">Leaf</tissue>
    </source>
</reference>
<sequence length="67" mass="7369">MLSSTPHIANTIANLPPFSIPYPLSRSLASHHFHPNKVSSGDGIRDVLIVEEDGVQRIREDVLRGPL</sequence>
<gene>
    <name evidence="1" type="ORF">RJT34_12090</name>
</gene>
<organism evidence="1 2">
    <name type="scientific">Clitoria ternatea</name>
    <name type="common">Butterfly pea</name>
    <dbReference type="NCBI Taxonomy" id="43366"/>
    <lineage>
        <taxon>Eukaryota</taxon>
        <taxon>Viridiplantae</taxon>
        <taxon>Streptophyta</taxon>
        <taxon>Embryophyta</taxon>
        <taxon>Tracheophyta</taxon>
        <taxon>Spermatophyta</taxon>
        <taxon>Magnoliopsida</taxon>
        <taxon>eudicotyledons</taxon>
        <taxon>Gunneridae</taxon>
        <taxon>Pentapetalae</taxon>
        <taxon>rosids</taxon>
        <taxon>fabids</taxon>
        <taxon>Fabales</taxon>
        <taxon>Fabaceae</taxon>
        <taxon>Papilionoideae</taxon>
        <taxon>50 kb inversion clade</taxon>
        <taxon>NPAAA clade</taxon>
        <taxon>indigoferoid/millettioid clade</taxon>
        <taxon>Phaseoleae</taxon>
        <taxon>Clitoria</taxon>
    </lineage>
</organism>
<dbReference type="EMBL" id="JAYKXN010000003">
    <property type="protein sequence ID" value="KAK7301229.1"/>
    <property type="molecule type" value="Genomic_DNA"/>
</dbReference>
<proteinExistence type="predicted"/>
<keyword evidence="2" id="KW-1185">Reference proteome</keyword>
<evidence type="ECO:0000313" key="2">
    <source>
        <dbReference type="Proteomes" id="UP001359559"/>
    </source>
</evidence>
<dbReference type="Proteomes" id="UP001359559">
    <property type="component" value="Unassembled WGS sequence"/>
</dbReference>
<evidence type="ECO:0000313" key="1">
    <source>
        <dbReference type="EMBL" id="KAK7301229.1"/>
    </source>
</evidence>
<accession>A0AAN9JN55</accession>
<protein>
    <submittedName>
        <fullName evidence="1">Uncharacterized protein</fullName>
    </submittedName>
</protein>